<proteinExistence type="inferred from homology"/>
<organism evidence="9 10">
    <name type="scientific">Pirellulimonas nuda</name>
    <dbReference type="NCBI Taxonomy" id="2528009"/>
    <lineage>
        <taxon>Bacteria</taxon>
        <taxon>Pseudomonadati</taxon>
        <taxon>Planctomycetota</taxon>
        <taxon>Planctomycetia</taxon>
        <taxon>Pirellulales</taxon>
        <taxon>Lacipirellulaceae</taxon>
        <taxon>Pirellulimonas</taxon>
    </lineage>
</organism>
<evidence type="ECO:0000313" key="10">
    <source>
        <dbReference type="Proteomes" id="UP000317429"/>
    </source>
</evidence>
<dbReference type="Gene3D" id="3.40.720.10">
    <property type="entry name" value="Alkaline Phosphatase, subunit A"/>
    <property type="match status" value="1"/>
</dbReference>
<dbReference type="GO" id="GO:0046872">
    <property type="term" value="F:metal ion binding"/>
    <property type="evidence" value="ECO:0007669"/>
    <property type="project" value="UniProtKB-KW"/>
</dbReference>
<evidence type="ECO:0000256" key="2">
    <source>
        <dbReference type="ARBA" id="ARBA00008779"/>
    </source>
</evidence>
<evidence type="ECO:0000256" key="6">
    <source>
        <dbReference type="ARBA" id="ARBA00022837"/>
    </source>
</evidence>
<evidence type="ECO:0000256" key="1">
    <source>
        <dbReference type="ARBA" id="ARBA00001913"/>
    </source>
</evidence>
<dbReference type="InterPro" id="IPR017850">
    <property type="entry name" value="Alkaline_phosphatase_core_sf"/>
</dbReference>
<sequence>MNWLHTATLGLFASTCAVGAIAGKDKPNVLLILVDDLKPTLGAYGDDRAHSPNLDRLAERGTRFDLAYCNQAVCAPSRNNLLVGMRSTSLGIYGLSENFRIAEPGAETLPQYLRRYGYHAAAVGKVFHVGHGNTDDAASWSVPLHPEKVVDYALPESTGGKLTREEAYFSNQHLGAIRNLPRGAAWERADVPDEAYSDGRIAVEGIRRLRAYRETGQSFFLALGFTKPHLPFCAPEKYWAIYDEVEFPTPASADFPSGAPPYAGKPKHGELNQYVPVPKNPPMSASLRRTLTQGYYASMSYMDAQVGRVLDELKNLGMADNTVVVLWGDHGYHLGDHGVWTKHTNYEQANRIPLIFAGPGIRAGAVSEALVETVDIYPTIAALVGEPQLDTPQQLDGRSLAAILRGEEKSVRDHAYHAFPRGADRLGRALRTDRYRLVEWKRYSESTDDAVYELYDYVENPDETVNLASQRPAVVDQIKRMLAQHPPARPPLQSQTAARPPASAPGKR</sequence>
<name>A0A518DDS5_9BACT</name>
<dbReference type="GO" id="GO:0004423">
    <property type="term" value="F:iduronate-2-sulfatase activity"/>
    <property type="evidence" value="ECO:0007669"/>
    <property type="project" value="InterPro"/>
</dbReference>
<gene>
    <name evidence="9" type="primary">betC_17</name>
    <name evidence="9" type="ORF">Pla175_30230</name>
</gene>
<dbReference type="OrthoDB" id="9782218at2"/>
<dbReference type="EC" id="3.1.6.6" evidence="9"/>
<evidence type="ECO:0000256" key="7">
    <source>
        <dbReference type="SAM" id="MobiDB-lite"/>
    </source>
</evidence>
<feature type="domain" description="Sulfatase N-terminal" evidence="8">
    <location>
        <begin position="27"/>
        <end position="385"/>
    </location>
</feature>
<dbReference type="Pfam" id="PF00884">
    <property type="entry name" value="Sulfatase"/>
    <property type="match status" value="1"/>
</dbReference>
<keyword evidence="10" id="KW-1185">Reference proteome</keyword>
<dbReference type="KEGG" id="pnd:Pla175_30230"/>
<dbReference type="CDD" id="cd16030">
    <property type="entry name" value="iduronate-2-sulfatase"/>
    <property type="match status" value="1"/>
</dbReference>
<dbReference type="GO" id="GO:0047753">
    <property type="term" value="F:choline-sulfatase activity"/>
    <property type="evidence" value="ECO:0007669"/>
    <property type="project" value="UniProtKB-EC"/>
</dbReference>
<keyword evidence="3" id="KW-0479">Metal-binding</keyword>
<feature type="region of interest" description="Disordered" evidence="7">
    <location>
        <begin position="483"/>
        <end position="508"/>
    </location>
</feature>
<keyword evidence="4" id="KW-0732">Signal</keyword>
<evidence type="ECO:0000256" key="5">
    <source>
        <dbReference type="ARBA" id="ARBA00022801"/>
    </source>
</evidence>
<comment type="similarity">
    <text evidence="2">Belongs to the sulfatase family.</text>
</comment>
<accession>A0A518DDS5</accession>
<dbReference type="GO" id="GO:0005737">
    <property type="term" value="C:cytoplasm"/>
    <property type="evidence" value="ECO:0007669"/>
    <property type="project" value="TreeGrafter"/>
</dbReference>
<keyword evidence="5 9" id="KW-0378">Hydrolase</keyword>
<dbReference type="EMBL" id="CP036291">
    <property type="protein sequence ID" value="QDU89630.1"/>
    <property type="molecule type" value="Genomic_DNA"/>
</dbReference>
<dbReference type="AlphaFoldDB" id="A0A518DDS5"/>
<evidence type="ECO:0000259" key="8">
    <source>
        <dbReference type="Pfam" id="PF00884"/>
    </source>
</evidence>
<comment type="cofactor">
    <cofactor evidence="1">
        <name>Ca(2+)</name>
        <dbReference type="ChEBI" id="CHEBI:29108"/>
    </cofactor>
</comment>
<dbReference type="SUPFAM" id="SSF53649">
    <property type="entry name" value="Alkaline phosphatase-like"/>
    <property type="match status" value="1"/>
</dbReference>
<dbReference type="PANTHER" id="PTHR45953:SF1">
    <property type="entry name" value="IDURONATE 2-SULFATASE"/>
    <property type="match status" value="1"/>
</dbReference>
<dbReference type="PANTHER" id="PTHR45953">
    <property type="entry name" value="IDURONATE 2-SULFATASE"/>
    <property type="match status" value="1"/>
</dbReference>
<evidence type="ECO:0000256" key="4">
    <source>
        <dbReference type="ARBA" id="ARBA00022729"/>
    </source>
</evidence>
<evidence type="ECO:0000313" key="9">
    <source>
        <dbReference type="EMBL" id="QDU89630.1"/>
    </source>
</evidence>
<dbReference type="Proteomes" id="UP000317429">
    <property type="component" value="Chromosome"/>
</dbReference>
<dbReference type="RefSeq" id="WP_145286538.1">
    <property type="nucleotide sequence ID" value="NZ_CP036291.1"/>
</dbReference>
<reference evidence="9 10" key="1">
    <citation type="submission" date="2019-02" db="EMBL/GenBank/DDBJ databases">
        <title>Deep-cultivation of Planctomycetes and their phenomic and genomic characterization uncovers novel biology.</title>
        <authorList>
            <person name="Wiegand S."/>
            <person name="Jogler M."/>
            <person name="Boedeker C."/>
            <person name="Pinto D."/>
            <person name="Vollmers J."/>
            <person name="Rivas-Marin E."/>
            <person name="Kohn T."/>
            <person name="Peeters S.H."/>
            <person name="Heuer A."/>
            <person name="Rast P."/>
            <person name="Oberbeckmann S."/>
            <person name="Bunk B."/>
            <person name="Jeske O."/>
            <person name="Meyerdierks A."/>
            <person name="Storesund J.E."/>
            <person name="Kallscheuer N."/>
            <person name="Luecker S."/>
            <person name="Lage O.M."/>
            <person name="Pohl T."/>
            <person name="Merkel B.J."/>
            <person name="Hornburger P."/>
            <person name="Mueller R.-W."/>
            <person name="Bruemmer F."/>
            <person name="Labrenz M."/>
            <person name="Spormann A.M."/>
            <person name="Op den Camp H."/>
            <person name="Overmann J."/>
            <person name="Amann R."/>
            <person name="Jetten M.S.M."/>
            <person name="Mascher T."/>
            <person name="Medema M.H."/>
            <person name="Devos D.P."/>
            <person name="Kaster A.-K."/>
            <person name="Ovreas L."/>
            <person name="Rohde M."/>
            <person name="Galperin M.Y."/>
            <person name="Jogler C."/>
        </authorList>
    </citation>
    <scope>NUCLEOTIDE SEQUENCE [LARGE SCALE GENOMIC DNA]</scope>
    <source>
        <strain evidence="9 10">Pla175</strain>
    </source>
</reference>
<dbReference type="InterPro" id="IPR035874">
    <property type="entry name" value="IDS"/>
</dbReference>
<protein>
    <submittedName>
        <fullName evidence="9">Choline-sulfatase</fullName>
        <ecNumber evidence="9">3.1.6.6</ecNumber>
    </submittedName>
</protein>
<evidence type="ECO:0000256" key="3">
    <source>
        <dbReference type="ARBA" id="ARBA00022723"/>
    </source>
</evidence>
<keyword evidence="6" id="KW-0106">Calcium</keyword>
<dbReference type="InterPro" id="IPR000917">
    <property type="entry name" value="Sulfatase_N"/>
</dbReference>